<accession>A0A316APB7</accession>
<dbReference type="RefSeq" id="WP_109673234.1">
    <property type="nucleotide sequence ID" value="NZ_QGDT01000002.1"/>
</dbReference>
<dbReference type="PROSITE" id="PS51257">
    <property type="entry name" value="PROKAR_LIPOPROTEIN"/>
    <property type="match status" value="1"/>
</dbReference>
<comment type="caution">
    <text evidence="4">The sequence shown here is derived from an EMBL/GenBank/DDBJ whole genome shotgun (WGS) entry which is preliminary data.</text>
</comment>
<dbReference type="Gene3D" id="2.40.50.100">
    <property type="match status" value="1"/>
</dbReference>
<dbReference type="PANTHER" id="PTHR32347">
    <property type="entry name" value="EFFLUX SYSTEM COMPONENT YKNX-RELATED"/>
    <property type="match status" value="1"/>
</dbReference>
<dbReference type="Proteomes" id="UP000245880">
    <property type="component" value="Unassembled WGS sequence"/>
</dbReference>
<sequence length="314" mass="35163">MKTLLKLGPIGALLWVLMGCQSQNKTYDASGVFEAEEVIIPAEVSGIITQLHIEEGQLLKSGSIIGYIDSTQLYLKKRQLLAQLAGIDSKLPQIGVQTAAFQKQRLVLESQIQTLEVEKNRVQNMLKLEAATPQQFDEINGRLEALKRQLEVVRHQDLAQRSVLNTQTKGLLSEREPLLSQVQQIDDQLSKCTLRCPMEGTVLDQLIYANEMALPGKGIYKMADLSRLTLRAYITGDQLSGLKLNQKVQVWTDANKEDYDQHEGVVSWISSKAEFTPKTIQTKDERANMVYAIKIMVPNDGTLKIGMYGEVSFL</sequence>
<evidence type="ECO:0000256" key="1">
    <source>
        <dbReference type="ARBA" id="ARBA00004196"/>
    </source>
</evidence>
<dbReference type="AlphaFoldDB" id="A0A316APB7"/>
<dbReference type="Gene3D" id="2.40.30.170">
    <property type="match status" value="1"/>
</dbReference>
<gene>
    <name evidence="4" type="ORF">CLV98_102174</name>
</gene>
<organism evidence="4 5">
    <name type="scientific">Dyadobacter jejuensis</name>
    <dbReference type="NCBI Taxonomy" id="1082580"/>
    <lineage>
        <taxon>Bacteria</taxon>
        <taxon>Pseudomonadati</taxon>
        <taxon>Bacteroidota</taxon>
        <taxon>Cytophagia</taxon>
        <taxon>Cytophagales</taxon>
        <taxon>Spirosomataceae</taxon>
        <taxon>Dyadobacter</taxon>
    </lineage>
</organism>
<name>A0A316APB7_9BACT</name>
<evidence type="ECO:0000313" key="5">
    <source>
        <dbReference type="Proteomes" id="UP000245880"/>
    </source>
</evidence>
<dbReference type="InterPro" id="IPR050465">
    <property type="entry name" value="UPF0194_transport"/>
</dbReference>
<keyword evidence="2 3" id="KW-0175">Coiled coil</keyword>
<dbReference type="EMBL" id="QGDT01000002">
    <property type="protein sequence ID" value="PWJ59341.1"/>
    <property type="molecule type" value="Genomic_DNA"/>
</dbReference>
<keyword evidence="5" id="KW-1185">Reference proteome</keyword>
<protein>
    <submittedName>
        <fullName evidence="4">HlyD family secretion protein</fullName>
    </submittedName>
</protein>
<dbReference type="PANTHER" id="PTHR32347:SF23">
    <property type="entry name" value="BLL5650 PROTEIN"/>
    <property type="match status" value="1"/>
</dbReference>
<feature type="coiled-coil region" evidence="3">
    <location>
        <begin position="105"/>
        <end position="156"/>
    </location>
</feature>
<proteinExistence type="predicted"/>
<reference evidence="4 5" key="1">
    <citation type="submission" date="2018-03" db="EMBL/GenBank/DDBJ databases">
        <title>Genomic Encyclopedia of Archaeal and Bacterial Type Strains, Phase II (KMG-II): from individual species to whole genera.</title>
        <authorList>
            <person name="Goeker M."/>
        </authorList>
    </citation>
    <scope>NUCLEOTIDE SEQUENCE [LARGE SCALE GENOMIC DNA]</scope>
    <source>
        <strain evidence="4 5">DSM 100346</strain>
    </source>
</reference>
<comment type="subcellular location">
    <subcellularLocation>
        <location evidence="1">Cell envelope</location>
    </subcellularLocation>
</comment>
<dbReference type="OrthoDB" id="9778236at2"/>
<dbReference type="SUPFAM" id="SSF111369">
    <property type="entry name" value="HlyD-like secretion proteins"/>
    <property type="match status" value="1"/>
</dbReference>
<evidence type="ECO:0000256" key="3">
    <source>
        <dbReference type="SAM" id="Coils"/>
    </source>
</evidence>
<evidence type="ECO:0000313" key="4">
    <source>
        <dbReference type="EMBL" id="PWJ59341.1"/>
    </source>
</evidence>
<dbReference type="Gene3D" id="1.10.287.470">
    <property type="entry name" value="Helix hairpin bin"/>
    <property type="match status" value="1"/>
</dbReference>
<evidence type="ECO:0000256" key="2">
    <source>
        <dbReference type="ARBA" id="ARBA00023054"/>
    </source>
</evidence>
<dbReference type="GO" id="GO:0030313">
    <property type="term" value="C:cell envelope"/>
    <property type="evidence" value="ECO:0007669"/>
    <property type="project" value="UniProtKB-SubCell"/>
</dbReference>